<keyword evidence="3" id="KW-0479">Metal-binding</keyword>
<feature type="domain" description="Cas12f1-like TNB" evidence="9">
    <location>
        <begin position="294"/>
        <end position="360"/>
    </location>
</feature>
<feature type="domain" description="Transposase putative helix-turn-helix" evidence="10">
    <location>
        <begin position="1"/>
        <end position="50"/>
    </location>
</feature>
<evidence type="ECO:0000256" key="2">
    <source>
        <dbReference type="ARBA" id="ARBA00022578"/>
    </source>
</evidence>
<evidence type="ECO:0000259" key="8">
    <source>
        <dbReference type="Pfam" id="PF01385"/>
    </source>
</evidence>
<feature type="compositionally biased region" description="Basic residues" evidence="7">
    <location>
        <begin position="210"/>
        <end position="223"/>
    </location>
</feature>
<dbReference type="Proteomes" id="UP001500064">
    <property type="component" value="Unassembled WGS sequence"/>
</dbReference>
<dbReference type="InterPro" id="IPR021027">
    <property type="entry name" value="Transposase_put_HTH"/>
</dbReference>
<comment type="similarity">
    <text evidence="1">In the C-terminal section; belongs to the transposase 35 family.</text>
</comment>
<dbReference type="NCBIfam" id="TIGR01766">
    <property type="entry name" value="IS200/IS605 family accessory protein TnpB-like domain"/>
    <property type="match status" value="1"/>
</dbReference>
<evidence type="ECO:0000313" key="11">
    <source>
        <dbReference type="EMBL" id="GAA1648157.1"/>
    </source>
</evidence>
<dbReference type="Pfam" id="PF12323">
    <property type="entry name" value="HTH_OrfB_IS605"/>
    <property type="match status" value="1"/>
</dbReference>
<evidence type="ECO:0000256" key="6">
    <source>
        <dbReference type="ARBA" id="ARBA00023172"/>
    </source>
</evidence>
<evidence type="ECO:0000256" key="7">
    <source>
        <dbReference type="SAM" id="MobiDB-lite"/>
    </source>
</evidence>
<keyword evidence="6" id="KW-0233">DNA recombination</keyword>
<dbReference type="GO" id="GO:0004519">
    <property type="term" value="F:endonuclease activity"/>
    <property type="evidence" value="ECO:0007669"/>
    <property type="project" value="UniProtKB-KW"/>
</dbReference>
<organism evidence="11 12">
    <name type="scientific">Nonomuraea maheshkhaliensis</name>
    <dbReference type="NCBI Taxonomy" id="419590"/>
    <lineage>
        <taxon>Bacteria</taxon>
        <taxon>Bacillati</taxon>
        <taxon>Actinomycetota</taxon>
        <taxon>Actinomycetes</taxon>
        <taxon>Streptosporangiales</taxon>
        <taxon>Streptosporangiaceae</taxon>
        <taxon>Nonomuraea</taxon>
    </lineage>
</organism>
<evidence type="ECO:0000256" key="1">
    <source>
        <dbReference type="ARBA" id="ARBA00008761"/>
    </source>
</evidence>
<keyword evidence="4" id="KW-0862">Zinc</keyword>
<dbReference type="NCBIfam" id="NF040570">
    <property type="entry name" value="guided_TnpB"/>
    <property type="match status" value="1"/>
</dbReference>
<gene>
    <name evidence="11" type="ORF">GCM10009733_051590</name>
</gene>
<dbReference type="Pfam" id="PF01385">
    <property type="entry name" value="OrfB_IS605"/>
    <property type="match status" value="1"/>
</dbReference>
<accession>A0ABN2FIB3</accession>
<keyword evidence="11" id="KW-0378">Hydrolase</keyword>
<dbReference type="EMBL" id="BAAAMU010000039">
    <property type="protein sequence ID" value="GAA1648157.1"/>
    <property type="molecule type" value="Genomic_DNA"/>
</dbReference>
<protein>
    <submittedName>
        <fullName evidence="11">RNA-guided endonuclease TnpB family protein</fullName>
    </submittedName>
</protein>
<evidence type="ECO:0000259" key="9">
    <source>
        <dbReference type="Pfam" id="PF07282"/>
    </source>
</evidence>
<sequence length="368" mass="41299">MAQIVKRAYKYRFYPTPGQAGELARTFGCVRLVCNEALEERTRAYNLEGKRVSSMESSAMLTAWKRSGDYDFPREVSSVPLRQALRHLQAAFANFFAKRAKYPTFKSKRKSRASAEYTRSAFRWRDGELAPAKVAAPLAIVWSRPLPEGAEPSPVTVPKGAAGRWFVSILLGEKVSALPPAVRNVDVDAGVTALVTLSTGEKIANPRHERRDRRKVAKARRSLSRKEKDSANRAKARLKAARVYARVADRRRDHPRQVTTRLVRENQVITVEDLTVRDMVKNRRLGRAISDAAWRRMRSMLEYKAAWYGRTLVAVDRWLPSSRLCSACGASQEKMPLNVRLGECACGTVRDRDVNAARNVLAAGPAES</sequence>
<feature type="region of interest" description="Disordered" evidence="7">
    <location>
        <begin position="202"/>
        <end position="233"/>
    </location>
</feature>
<keyword evidence="12" id="KW-1185">Reference proteome</keyword>
<evidence type="ECO:0000313" key="12">
    <source>
        <dbReference type="Proteomes" id="UP001500064"/>
    </source>
</evidence>
<name>A0ABN2FIB3_9ACTN</name>
<evidence type="ECO:0000256" key="3">
    <source>
        <dbReference type="ARBA" id="ARBA00022723"/>
    </source>
</evidence>
<dbReference type="Pfam" id="PF07282">
    <property type="entry name" value="Cas12f1-like_TNB"/>
    <property type="match status" value="1"/>
</dbReference>
<feature type="domain" description="Probable transposase IS891/IS1136/IS1341" evidence="8">
    <location>
        <begin position="179"/>
        <end position="283"/>
    </location>
</feature>
<keyword evidence="2" id="KW-0815">Transposition</keyword>
<dbReference type="InterPro" id="IPR001959">
    <property type="entry name" value="Transposase"/>
</dbReference>
<proteinExistence type="inferred from homology"/>
<keyword evidence="11" id="KW-0255">Endonuclease</keyword>
<dbReference type="InterPro" id="IPR010095">
    <property type="entry name" value="Cas12f1-like_TNB"/>
</dbReference>
<keyword evidence="11" id="KW-0540">Nuclease</keyword>
<evidence type="ECO:0000256" key="4">
    <source>
        <dbReference type="ARBA" id="ARBA00022833"/>
    </source>
</evidence>
<evidence type="ECO:0000259" key="10">
    <source>
        <dbReference type="Pfam" id="PF12323"/>
    </source>
</evidence>
<keyword evidence="5" id="KW-0238">DNA-binding</keyword>
<evidence type="ECO:0000256" key="5">
    <source>
        <dbReference type="ARBA" id="ARBA00023125"/>
    </source>
</evidence>
<comment type="caution">
    <text evidence="11">The sequence shown here is derived from an EMBL/GenBank/DDBJ whole genome shotgun (WGS) entry which is preliminary data.</text>
</comment>
<reference evidence="11 12" key="1">
    <citation type="journal article" date="2019" name="Int. J. Syst. Evol. Microbiol.">
        <title>The Global Catalogue of Microorganisms (GCM) 10K type strain sequencing project: providing services to taxonomists for standard genome sequencing and annotation.</title>
        <authorList>
            <consortium name="The Broad Institute Genomics Platform"/>
            <consortium name="The Broad Institute Genome Sequencing Center for Infectious Disease"/>
            <person name="Wu L."/>
            <person name="Ma J."/>
        </authorList>
    </citation>
    <scope>NUCLEOTIDE SEQUENCE [LARGE SCALE GENOMIC DNA]</scope>
    <source>
        <strain evidence="11 12">JCM 13929</strain>
    </source>
</reference>